<accession>A0A4R3IBV8</accession>
<evidence type="ECO:0000256" key="5">
    <source>
        <dbReference type="ARBA" id="ARBA00022692"/>
    </source>
</evidence>
<dbReference type="SUPFAM" id="SSF103473">
    <property type="entry name" value="MFS general substrate transporter"/>
    <property type="match status" value="1"/>
</dbReference>
<feature type="transmembrane region" description="Helical" evidence="8">
    <location>
        <begin position="163"/>
        <end position="183"/>
    </location>
</feature>
<keyword evidence="7 8" id="KW-0472">Membrane</keyword>
<dbReference type="PANTHER" id="PTHR23522:SF10">
    <property type="entry name" value="3-PHENYLPROPIONIC ACID TRANSPORTER-RELATED"/>
    <property type="match status" value="1"/>
</dbReference>
<organism evidence="10 11">
    <name type="scientific">Reinekea marinisedimentorum</name>
    <dbReference type="NCBI Taxonomy" id="230495"/>
    <lineage>
        <taxon>Bacteria</taxon>
        <taxon>Pseudomonadati</taxon>
        <taxon>Pseudomonadota</taxon>
        <taxon>Gammaproteobacteria</taxon>
        <taxon>Oceanospirillales</taxon>
        <taxon>Saccharospirillaceae</taxon>
        <taxon>Reinekea</taxon>
    </lineage>
</organism>
<dbReference type="PROSITE" id="PS50850">
    <property type="entry name" value="MFS"/>
    <property type="match status" value="1"/>
</dbReference>
<keyword evidence="5 8" id="KW-0812">Transmembrane</keyword>
<dbReference type="InterPro" id="IPR036259">
    <property type="entry name" value="MFS_trans_sf"/>
</dbReference>
<evidence type="ECO:0000256" key="3">
    <source>
        <dbReference type="ARBA" id="ARBA00022475"/>
    </source>
</evidence>
<protein>
    <submittedName>
        <fullName evidence="10">PPP family 3-phenylpropionic acid transporter</fullName>
    </submittedName>
</protein>
<dbReference type="GO" id="GO:0005886">
    <property type="term" value="C:plasma membrane"/>
    <property type="evidence" value="ECO:0007669"/>
    <property type="project" value="UniProtKB-SubCell"/>
</dbReference>
<evidence type="ECO:0000256" key="2">
    <source>
        <dbReference type="ARBA" id="ARBA00022448"/>
    </source>
</evidence>
<dbReference type="AlphaFoldDB" id="A0A4R3IBV8"/>
<dbReference type="InterPro" id="IPR024989">
    <property type="entry name" value="MFS_assoc_dom"/>
</dbReference>
<dbReference type="OrthoDB" id="9150135at2"/>
<dbReference type="InterPro" id="IPR020846">
    <property type="entry name" value="MFS_dom"/>
</dbReference>
<feature type="transmembrane region" description="Helical" evidence="8">
    <location>
        <begin position="99"/>
        <end position="117"/>
    </location>
</feature>
<gene>
    <name evidence="10" type="ORF">BCF53_104102</name>
</gene>
<dbReference type="GO" id="GO:0030395">
    <property type="term" value="F:lactose binding"/>
    <property type="evidence" value="ECO:0007669"/>
    <property type="project" value="TreeGrafter"/>
</dbReference>
<feature type="transmembrane region" description="Helical" evidence="8">
    <location>
        <begin position="341"/>
        <end position="362"/>
    </location>
</feature>
<reference evidence="10 11" key="1">
    <citation type="submission" date="2019-03" db="EMBL/GenBank/DDBJ databases">
        <title>Genomic Encyclopedia of Archaeal and Bacterial Type Strains, Phase II (KMG-II): from individual species to whole genera.</title>
        <authorList>
            <person name="Goeker M."/>
        </authorList>
    </citation>
    <scope>NUCLEOTIDE SEQUENCE [LARGE SCALE GENOMIC DNA]</scope>
    <source>
        <strain evidence="10 11">DSM 15388</strain>
    </source>
</reference>
<feature type="transmembrane region" description="Helical" evidence="8">
    <location>
        <begin position="301"/>
        <end position="321"/>
    </location>
</feature>
<feature type="transmembrane region" description="Helical" evidence="8">
    <location>
        <begin position="209"/>
        <end position="226"/>
    </location>
</feature>
<dbReference type="Proteomes" id="UP000295793">
    <property type="component" value="Unassembled WGS sequence"/>
</dbReference>
<comment type="caution">
    <text evidence="10">The sequence shown here is derived from an EMBL/GenBank/DDBJ whole genome shotgun (WGS) entry which is preliminary data.</text>
</comment>
<evidence type="ECO:0000259" key="9">
    <source>
        <dbReference type="PROSITE" id="PS50850"/>
    </source>
</evidence>
<dbReference type="InterPro" id="IPR026032">
    <property type="entry name" value="HcaT-like"/>
</dbReference>
<keyword evidence="3" id="KW-1003">Cell membrane</keyword>
<evidence type="ECO:0000256" key="4">
    <source>
        <dbReference type="ARBA" id="ARBA00022519"/>
    </source>
</evidence>
<evidence type="ECO:0000256" key="1">
    <source>
        <dbReference type="ARBA" id="ARBA00004429"/>
    </source>
</evidence>
<evidence type="ECO:0000256" key="8">
    <source>
        <dbReference type="SAM" id="Phobius"/>
    </source>
</evidence>
<evidence type="ECO:0000313" key="11">
    <source>
        <dbReference type="Proteomes" id="UP000295793"/>
    </source>
</evidence>
<comment type="subcellular location">
    <subcellularLocation>
        <location evidence="1">Cell inner membrane</location>
        <topology evidence="1">Multi-pass membrane protein</topology>
    </subcellularLocation>
</comment>
<evidence type="ECO:0000313" key="10">
    <source>
        <dbReference type="EMBL" id="TCS41998.1"/>
    </source>
</evidence>
<evidence type="ECO:0000256" key="7">
    <source>
        <dbReference type="ARBA" id="ARBA00023136"/>
    </source>
</evidence>
<dbReference type="PIRSF" id="PIRSF004925">
    <property type="entry name" value="HcaT"/>
    <property type="match status" value="1"/>
</dbReference>
<feature type="transmembrane region" description="Helical" evidence="8">
    <location>
        <begin position="12"/>
        <end position="33"/>
    </location>
</feature>
<keyword evidence="2" id="KW-0813">Transport</keyword>
<feature type="transmembrane region" description="Helical" evidence="8">
    <location>
        <begin position="138"/>
        <end position="157"/>
    </location>
</feature>
<keyword evidence="6 8" id="KW-1133">Transmembrane helix</keyword>
<dbReference type="EMBL" id="SLZR01000004">
    <property type="protein sequence ID" value="TCS41998.1"/>
    <property type="molecule type" value="Genomic_DNA"/>
</dbReference>
<keyword evidence="11" id="KW-1185">Reference proteome</keyword>
<dbReference type="PANTHER" id="PTHR23522">
    <property type="entry name" value="BLL5896 PROTEIN"/>
    <property type="match status" value="1"/>
</dbReference>
<dbReference type="GO" id="GO:0015528">
    <property type="term" value="F:lactose:proton symporter activity"/>
    <property type="evidence" value="ECO:0007669"/>
    <property type="project" value="TreeGrafter"/>
</dbReference>
<feature type="domain" description="Major facilitator superfamily (MFS) profile" evidence="9">
    <location>
        <begin position="1"/>
        <end position="391"/>
    </location>
</feature>
<evidence type="ECO:0000256" key="6">
    <source>
        <dbReference type="ARBA" id="ARBA00022989"/>
    </source>
</evidence>
<sequence length="398" mass="44257">MPLSNLTLNQKIWRLSPIYLFYFALFGTFIPYVARFLTVNGLSAAQAGIIVAIVNGVNVFAPFLISFLADKSGRRMVYIRVGYLAIGVFYFLSMFGSGFWFYLTVFGLFGIFLSAVLPQMESVAISVLGDQRSRYGQVRLWGSIGFVTTVWLLGYLIDMFSVIVIPLLGSIVSLFMFISTFLIPERKRKPVAAEGDEQISVPVAEETPVNWGQVVALLVVILLWQFSMAPYNTFFDLYMREHGASAAMSGFLISFGSICEIATFIYIARLFSKYSERSLLIFTLLVTIGRWFMLASFPNSFVVVLATQVCHAITFGVMHSVVVHRIGTLFPASRASFGQGLYVAIGAGIGLFAGNLMAGALWDGTGKVYFVATFWAFLALLVTWFFVKDDNLHEEKKA</sequence>
<feature type="transmembrane region" description="Helical" evidence="8">
    <location>
        <begin position="246"/>
        <end position="267"/>
    </location>
</feature>
<dbReference type="Gene3D" id="1.20.1250.20">
    <property type="entry name" value="MFS general substrate transporter like domains"/>
    <property type="match status" value="2"/>
</dbReference>
<dbReference type="Pfam" id="PF12832">
    <property type="entry name" value="MFS_1_like"/>
    <property type="match status" value="1"/>
</dbReference>
<keyword evidence="4" id="KW-0997">Cell inner membrane</keyword>
<name>A0A4R3IBV8_9GAMM</name>
<dbReference type="RefSeq" id="WP_132700754.1">
    <property type="nucleotide sequence ID" value="NZ_SLZR01000004.1"/>
</dbReference>
<feature type="transmembrane region" description="Helical" evidence="8">
    <location>
        <begin position="279"/>
        <end position="295"/>
    </location>
</feature>
<feature type="transmembrane region" description="Helical" evidence="8">
    <location>
        <begin position="368"/>
        <end position="387"/>
    </location>
</feature>
<proteinExistence type="predicted"/>
<feature type="transmembrane region" description="Helical" evidence="8">
    <location>
        <begin position="77"/>
        <end position="93"/>
    </location>
</feature>
<feature type="transmembrane region" description="Helical" evidence="8">
    <location>
        <begin position="45"/>
        <end position="65"/>
    </location>
</feature>